<dbReference type="InterPro" id="IPR011032">
    <property type="entry name" value="GroES-like_sf"/>
</dbReference>
<evidence type="ECO:0000256" key="7">
    <source>
        <dbReference type="RuleBase" id="RU361277"/>
    </source>
</evidence>
<dbReference type="GO" id="GO:0008270">
    <property type="term" value="F:zinc ion binding"/>
    <property type="evidence" value="ECO:0007669"/>
    <property type="project" value="InterPro"/>
</dbReference>
<comment type="similarity">
    <text evidence="2 7">Belongs to the zinc-containing alcohol dehydrogenase family.</text>
</comment>
<evidence type="ECO:0000259" key="8">
    <source>
        <dbReference type="SMART" id="SM00829"/>
    </source>
</evidence>
<sequence>MVASCPDVPSHCKAGVVKRHGKNFVLEVEKVPVPQPGTGQLLLKLTVTGICYSDVHYMLEDLPLPRMGDYGVKSPGHEGAGMVVAIGDGVTGWKIGDRAGVKPTWDTCMCCELCLSSLECHCAQAIPTGLKVPGTYQEYILSPAKYTTRIPVGVDDFCAGPIMCSGSTIYRSMVESGLRPGQWAAFIGAGGGVGHMGVQLAKAMGARVIGIDSGQEKKELCLELGCEAFIDFTASKDIAGDAVQISDGEGAHAVFVTASSPAAYTLATKIARVGGKIMCVGMPPSGSAFAGDDPMFLILRNLKVIGTLTGSLRDTKEVLEFAARGLLRPVYETYSISQLPDAVAKLRAGQVRGRCVVDFNAVQAS</sequence>
<dbReference type="FunFam" id="3.40.50.720:FF:000039">
    <property type="entry name" value="Alcohol dehydrogenase AdhP"/>
    <property type="match status" value="1"/>
</dbReference>
<reference evidence="9 10" key="1">
    <citation type="submission" date="2015-01" db="EMBL/GenBank/DDBJ databases">
        <title>The Genome Sequence of Exophiala oligosperma CBS72588.</title>
        <authorList>
            <consortium name="The Broad Institute Genomics Platform"/>
            <person name="Cuomo C."/>
            <person name="de Hoog S."/>
            <person name="Gorbushina A."/>
            <person name="Stielow B."/>
            <person name="Teixiera M."/>
            <person name="Abouelleil A."/>
            <person name="Chapman S.B."/>
            <person name="Priest M."/>
            <person name="Young S.K."/>
            <person name="Wortman J."/>
            <person name="Nusbaum C."/>
            <person name="Birren B."/>
        </authorList>
    </citation>
    <scope>NUCLEOTIDE SEQUENCE [LARGE SCALE GENOMIC DNA]</scope>
    <source>
        <strain evidence="9 10">CBS 72588</strain>
    </source>
</reference>
<gene>
    <name evidence="9" type="ORF">PV06_05548</name>
</gene>
<keyword evidence="4 7" id="KW-0862">Zinc</keyword>
<dbReference type="Gene3D" id="3.40.50.720">
    <property type="entry name" value="NAD(P)-binding Rossmann-like Domain"/>
    <property type="match status" value="1"/>
</dbReference>
<keyword evidence="6" id="KW-0520">NAD</keyword>
<dbReference type="InterPro" id="IPR020843">
    <property type="entry name" value="ER"/>
</dbReference>
<dbReference type="HOGENOM" id="CLU_026673_20_1_1"/>
<dbReference type="InterPro" id="IPR013154">
    <property type="entry name" value="ADH-like_N"/>
</dbReference>
<dbReference type="EMBL" id="KN847336">
    <property type="protein sequence ID" value="KIW41954.1"/>
    <property type="molecule type" value="Genomic_DNA"/>
</dbReference>
<dbReference type="GeneID" id="27357622"/>
<dbReference type="Gene3D" id="3.90.180.10">
    <property type="entry name" value="Medium-chain alcohol dehydrogenases, catalytic domain"/>
    <property type="match status" value="1"/>
</dbReference>
<dbReference type="Pfam" id="PF08240">
    <property type="entry name" value="ADH_N"/>
    <property type="match status" value="1"/>
</dbReference>
<dbReference type="Proteomes" id="UP000053342">
    <property type="component" value="Unassembled WGS sequence"/>
</dbReference>
<protein>
    <recommendedName>
        <fullName evidence="8">Enoyl reductase (ER) domain-containing protein</fullName>
    </recommendedName>
</protein>
<dbReference type="InterPro" id="IPR013149">
    <property type="entry name" value="ADH-like_C"/>
</dbReference>
<evidence type="ECO:0000256" key="5">
    <source>
        <dbReference type="ARBA" id="ARBA00023002"/>
    </source>
</evidence>
<proteinExistence type="inferred from homology"/>
<dbReference type="InterPro" id="IPR002328">
    <property type="entry name" value="ADH_Zn_CS"/>
</dbReference>
<evidence type="ECO:0000313" key="9">
    <source>
        <dbReference type="EMBL" id="KIW41954.1"/>
    </source>
</evidence>
<dbReference type="STRING" id="215243.A0A0D2E2E2"/>
<evidence type="ECO:0000256" key="6">
    <source>
        <dbReference type="ARBA" id="ARBA00023027"/>
    </source>
</evidence>
<dbReference type="PANTHER" id="PTHR42940">
    <property type="entry name" value="ALCOHOL DEHYDROGENASE 1-RELATED"/>
    <property type="match status" value="1"/>
</dbReference>
<keyword evidence="3 7" id="KW-0479">Metal-binding</keyword>
<dbReference type="GO" id="GO:0004022">
    <property type="term" value="F:alcohol dehydrogenase (NAD+) activity"/>
    <property type="evidence" value="ECO:0007669"/>
    <property type="project" value="TreeGrafter"/>
</dbReference>
<keyword evidence="5" id="KW-0560">Oxidoreductase</keyword>
<dbReference type="Pfam" id="PF00107">
    <property type="entry name" value="ADH_zinc_N"/>
    <property type="match status" value="1"/>
</dbReference>
<dbReference type="AlphaFoldDB" id="A0A0D2E2E2"/>
<dbReference type="OrthoDB" id="1879366at2759"/>
<dbReference type="CDD" id="cd08297">
    <property type="entry name" value="CAD3"/>
    <property type="match status" value="1"/>
</dbReference>
<name>A0A0D2E2E2_9EURO</name>
<dbReference type="InterPro" id="IPR036291">
    <property type="entry name" value="NAD(P)-bd_dom_sf"/>
</dbReference>
<evidence type="ECO:0000256" key="1">
    <source>
        <dbReference type="ARBA" id="ARBA00001947"/>
    </source>
</evidence>
<dbReference type="RefSeq" id="XP_016262170.1">
    <property type="nucleotide sequence ID" value="XM_016406566.1"/>
</dbReference>
<dbReference type="SMART" id="SM00829">
    <property type="entry name" value="PKS_ER"/>
    <property type="match status" value="1"/>
</dbReference>
<organism evidence="9 10">
    <name type="scientific">Exophiala oligosperma</name>
    <dbReference type="NCBI Taxonomy" id="215243"/>
    <lineage>
        <taxon>Eukaryota</taxon>
        <taxon>Fungi</taxon>
        <taxon>Dikarya</taxon>
        <taxon>Ascomycota</taxon>
        <taxon>Pezizomycotina</taxon>
        <taxon>Eurotiomycetes</taxon>
        <taxon>Chaetothyriomycetidae</taxon>
        <taxon>Chaetothyriales</taxon>
        <taxon>Herpotrichiellaceae</taxon>
        <taxon>Exophiala</taxon>
    </lineage>
</organism>
<evidence type="ECO:0000256" key="4">
    <source>
        <dbReference type="ARBA" id="ARBA00022833"/>
    </source>
</evidence>
<evidence type="ECO:0000313" key="10">
    <source>
        <dbReference type="Proteomes" id="UP000053342"/>
    </source>
</evidence>
<dbReference type="SUPFAM" id="SSF50129">
    <property type="entry name" value="GroES-like"/>
    <property type="match status" value="1"/>
</dbReference>
<dbReference type="VEuPathDB" id="FungiDB:PV06_05548"/>
<dbReference type="GO" id="GO:0005737">
    <property type="term" value="C:cytoplasm"/>
    <property type="evidence" value="ECO:0007669"/>
    <property type="project" value="TreeGrafter"/>
</dbReference>
<feature type="domain" description="Enoyl reductase (ER)" evidence="8">
    <location>
        <begin position="21"/>
        <end position="357"/>
    </location>
</feature>
<accession>A0A0D2E2E2</accession>
<dbReference type="SUPFAM" id="SSF51735">
    <property type="entry name" value="NAD(P)-binding Rossmann-fold domains"/>
    <property type="match status" value="1"/>
</dbReference>
<comment type="cofactor">
    <cofactor evidence="1 7">
        <name>Zn(2+)</name>
        <dbReference type="ChEBI" id="CHEBI:29105"/>
    </cofactor>
</comment>
<dbReference type="PROSITE" id="PS00059">
    <property type="entry name" value="ADH_ZINC"/>
    <property type="match status" value="1"/>
</dbReference>
<keyword evidence="10" id="KW-1185">Reference proteome</keyword>
<evidence type="ECO:0000256" key="2">
    <source>
        <dbReference type="ARBA" id="ARBA00008072"/>
    </source>
</evidence>
<dbReference type="PANTHER" id="PTHR42940:SF1">
    <property type="entry name" value="ENOYL REDUCTASE (ER) DOMAIN-CONTAINING PROTEIN"/>
    <property type="match status" value="1"/>
</dbReference>
<evidence type="ECO:0000256" key="3">
    <source>
        <dbReference type="ARBA" id="ARBA00022723"/>
    </source>
</evidence>